<evidence type="ECO:0000313" key="2">
    <source>
        <dbReference type="Proteomes" id="UP000198882"/>
    </source>
</evidence>
<dbReference type="EMBL" id="FNFE01000002">
    <property type="protein sequence ID" value="SDJ91149.1"/>
    <property type="molecule type" value="Genomic_DNA"/>
</dbReference>
<reference evidence="2" key="1">
    <citation type="submission" date="2016-10" db="EMBL/GenBank/DDBJ databases">
        <authorList>
            <person name="Varghese N."/>
            <person name="Submissions S."/>
        </authorList>
    </citation>
    <scope>NUCLEOTIDE SEQUENCE [LARGE SCALE GENOMIC DNA]</scope>
    <source>
        <strain evidence="2">B4,CECT 8067,JCM 17497</strain>
    </source>
</reference>
<dbReference type="OrthoDB" id="174616at2157"/>
<dbReference type="Proteomes" id="UP000198882">
    <property type="component" value="Unassembled WGS sequence"/>
</dbReference>
<evidence type="ECO:0000313" key="1">
    <source>
        <dbReference type="EMBL" id="SDJ91149.1"/>
    </source>
</evidence>
<dbReference type="AlphaFoldDB" id="A0A1G8XKL6"/>
<sequence length="211" mass="23169">MARTLTRRQAIAGFGSTLAIGASAGVVGASERPEDAVVDIDRNGDADYPRCLYKPDDDGEWNPVMPINVNARATGDVSAVDAIEDGFSGLSNLEWTRVFPDATAKAWDGEEETLVPPDHSFRRPRLGDGWNHVHVWAVDEDRAAIHAHLDVIDLTSEHFHRGDHYDDAAEEVAAHLSGDGWNQRTPYSIDYGVSDGRREAWGETGDAKLEY</sequence>
<accession>A0A1G8XKL6</accession>
<dbReference type="RefSeq" id="WP_090304684.1">
    <property type="nucleotide sequence ID" value="NZ_FNFE01000002.1"/>
</dbReference>
<keyword evidence="2" id="KW-1185">Reference proteome</keyword>
<proteinExistence type="predicted"/>
<name>A0A1G8XKL6_9EURY</name>
<gene>
    <name evidence="1" type="ORF">SAMN04515672_1801</name>
</gene>
<organism evidence="1 2">
    <name type="scientific">Natronorubrum texcoconense</name>
    <dbReference type="NCBI Taxonomy" id="1095776"/>
    <lineage>
        <taxon>Archaea</taxon>
        <taxon>Methanobacteriati</taxon>
        <taxon>Methanobacteriota</taxon>
        <taxon>Stenosarchaea group</taxon>
        <taxon>Halobacteria</taxon>
        <taxon>Halobacteriales</taxon>
        <taxon>Natrialbaceae</taxon>
        <taxon>Natronorubrum</taxon>
    </lineage>
</organism>
<protein>
    <submittedName>
        <fullName evidence="1">Uncharacterized protein</fullName>
    </submittedName>
</protein>